<keyword evidence="2" id="KW-1185">Reference proteome</keyword>
<protein>
    <submittedName>
        <fullName evidence="1">Uncharacterized protein</fullName>
    </submittedName>
</protein>
<organism evidence="1 2">
    <name type="scientific">Passalora fulva</name>
    <name type="common">Tomato leaf mold</name>
    <name type="synonym">Cladosporium fulvum</name>
    <dbReference type="NCBI Taxonomy" id="5499"/>
    <lineage>
        <taxon>Eukaryota</taxon>
        <taxon>Fungi</taxon>
        <taxon>Dikarya</taxon>
        <taxon>Ascomycota</taxon>
        <taxon>Pezizomycotina</taxon>
        <taxon>Dothideomycetes</taxon>
        <taxon>Dothideomycetidae</taxon>
        <taxon>Mycosphaerellales</taxon>
        <taxon>Mycosphaerellaceae</taxon>
        <taxon>Fulvia</taxon>
    </lineage>
</organism>
<dbReference type="EMBL" id="CP090174">
    <property type="protein sequence ID" value="UJO24810.1"/>
    <property type="molecule type" value="Genomic_DNA"/>
</dbReference>
<dbReference type="RefSeq" id="XP_047769176.1">
    <property type="nucleotide sequence ID" value="XM_047912794.1"/>
</dbReference>
<evidence type="ECO:0000313" key="1">
    <source>
        <dbReference type="EMBL" id="UJO24810.1"/>
    </source>
</evidence>
<dbReference type="Proteomes" id="UP000756132">
    <property type="component" value="Chromosome 12"/>
</dbReference>
<evidence type="ECO:0000313" key="2">
    <source>
        <dbReference type="Proteomes" id="UP000756132"/>
    </source>
</evidence>
<name>A0A9Q8PLM9_PASFU</name>
<accession>A0A9Q8PLM9</accession>
<gene>
    <name evidence="1" type="ORF">CLAFUR5_13646</name>
</gene>
<dbReference type="GeneID" id="71993524"/>
<sequence length="192" mass="20656">MGYNALLAGPTLPKNAVQPIKLDLNLGGGQCDLKGLNTAFQAIKDSVDKNTTTLNKAISDKAEISGLREQILVLFPMLNLGNALGQDRDHQLIAKLYLVLIGSTTKVHAQALCDEEQLRNAVAAAKKKLIIRGPDAVSTHDALMGLLAMTAAMLEQHETRNFDVCDASEVTYEEGGSAYHCWKRDEAGNVGP</sequence>
<proteinExistence type="predicted"/>
<reference evidence="1" key="1">
    <citation type="submission" date="2021-12" db="EMBL/GenBank/DDBJ databases">
        <authorList>
            <person name="Zaccaron A."/>
            <person name="Stergiopoulos I."/>
        </authorList>
    </citation>
    <scope>NUCLEOTIDE SEQUENCE</scope>
    <source>
        <strain evidence="1">Race5_Kim</strain>
    </source>
</reference>
<dbReference type="AlphaFoldDB" id="A0A9Q8PLM9"/>
<reference evidence="1" key="2">
    <citation type="journal article" date="2022" name="Microb. Genom.">
        <title>A chromosome-scale genome assembly of the tomato pathogen Cladosporium fulvum reveals a compartmentalized genome architecture and the presence of a dispensable chromosome.</title>
        <authorList>
            <person name="Zaccaron A.Z."/>
            <person name="Chen L.H."/>
            <person name="Samaras A."/>
            <person name="Stergiopoulos I."/>
        </authorList>
    </citation>
    <scope>NUCLEOTIDE SEQUENCE</scope>
    <source>
        <strain evidence="1">Race5_Kim</strain>
    </source>
</reference>
<dbReference type="KEGG" id="ffu:CLAFUR5_13646"/>